<reference evidence="2" key="2">
    <citation type="journal article" date="2023" name="Plants (Basel)">
        <title>Annotation of the Turnera subulata (Passifloraceae) Draft Genome Reveals the S-Locus Evolved after the Divergence of Turneroideae from Passifloroideae in a Stepwise Manner.</title>
        <authorList>
            <person name="Henning P.M."/>
            <person name="Roalson E.H."/>
            <person name="Mir W."/>
            <person name="McCubbin A.G."/>
            <person name="Shore J.S."/>
        </authorList>
    </citation>
    <scope>NUCLEOTIDE SEQUENCE</scope>
    <source>
        <strain evidence="2">F60SS</strain>
    </source>
</reference>
<reference evidence="2" key="1">
    <citation type="submission" date="2022-02" db="EMBL/GenBank/DDBJ databases">
        <authorList>
            <person name="Henning P.M."/>
            <person name="McCubbin A.G."/>
            <person name="Shore J.S."/>
        </authorList>
    </citation>
    <scope>NUCLEOTIDE SEQUENCE</scope>
    <source>
        <strain evidence="2">F60SS</strain>
        <tissue evidence="2">Leaves</tissue>
    </source>
</reference>
<protein>
    <submittedName>
        <fullName evidence="2">Uncharacterized protein</fullName>
    </submittedName>
</protein>
<organism evidence="2 3">
    <name type="scientific">Turnera subulata</name>
    <dbReference type="NCBI Taxonomy" id="218843"/>
    <lineage>
        <taxon>Eukaryota</taxon>
        <taxon>Viridiplantae</taxon>
        <taxon>Streptophyta</taxon>
        <taxon>Embryophyta</taxon>
        <taxon>Tracheophyta</taxon>
        <taxon>Spermatophyta</taxon>
        <taxon>Magnoliopsida</taxon>
        <taxon>eudicotyledons</taxon>
        <taxon>Gunneridae</taxon>
        <taxon>Pentapetalae</taxon>
        <taxon>rosids</taxon>
        <taxon>fabids</taxon>
        <taxon>Malpighiales</taxon>
        <taxon>Passifloraceae</taxon>
        <taxon>Turnera</taxon>
    </lineage>
</organism>
<evidence type="ECO:0000313" key="2">
    <source>
        <dbReference type="EMBL" id="KAJ4842720.1"/>
    </source>
</evidence>
<feature type="compositionally biased region" description="Basic and acidic residues" evidence="1">
    <location>
        <begin position="1"/>
        <end position="24"/>
    </location>
</feature>
<name>A0A9Q0G5F1_9ROSI</name>
<comment type="caution">
    <text evidence="2">The sequence shown here is derived from an EMBL/GenBank/DDBJ whole genome shotgun (WGS) entry which is preliminary data.</text>
</comment>
<gene>
    <name evidence="2" type="ORF">Tsubulata_043633</name>
</gene>
<evidence type="ECO:0000256" key="1">
    <source>
        <dbReference type="SAM" id="MobiDB-lite"/>
    </source>
</evidence>
<evidence type="ECO:0000313" key="3">
    <source>
        <dbReference type="Proteomes" id="UP001141552"/>
    </source>
</evidence>
<feature type="compositionally biased region" description="Basic and acidic residues" evidence="1">
    <location>
        <begin position="39"/>
        <end position="49"/>
    </location>
</feature>
<proteinExistence type="predicted"/>
<dbReference type="AlphaFoldDB" id="A0A9Q0G5F1"/>
<sequence>MEKEDERRVMERTKSQKVGEENNSQRKNFHAHHHRGHHGHFDHLYHHESRASDESSLHLHLLLLHSGFCAFPNRVKQSYREAIALRPNIGSD</sequence>
<keyword evidence="3" id="KW-1185">Reference proteome</keyword>
<accession>A0A9Q0G5F1</accession>
<feature type="compositionally biased region" description="Basic residues" evidence="1">
    <location>
        <begin position="27"/>
        <end position="38"/>
    </location>
</feature>
<dbReference type="EMBL" id="JAKUCV010002417">
    <property type="protein sequence ID" value="KAJ4842720.1"/>
    <property type="molecule type" value="Genomic_DNA"/>
</dbReference>
<dbReference type="Proteomes" id="UP001141552">
    <property type="component" value="Unassembled WGS sequence"/>
</dbReference>
<feature type="region of interest" description="Disordered" evidence="1">
    <location>
        <begin position="1"/>
        <end position="49"/>
    </location>
</feature>